<dbReference type="SUPFAM" id="SSF48452">
    <property type="entry name" value="TPR-like"/>
    <property type="match status" value="1"/>
</dbReference>
<dbReference type="PANTHER" id="PTHR45641">
    <property type="entry name" value="TETRATRICOPEPTIDE REPEAT PROTEIN (AFU_ORTHOLOGUE AFUA_6G03870)"/>
    <property type="match status" value="1"/>
</dbReference>
<evidence type="ECO:0000256" key="2">
    <source>
        <dbReference type="ARBA" id="ARBA00022803"/>
    </source>
</evidence>
<dbReference type="Proteomes" id="UP000008983">
    <property type="component" value="Unassembled WGS sequence"/>
</dbReference>
<dbReference type="AlphaFoldDB" id="G0R4Q3"/>
<accession>G0R4Q3</accession>
<dbReference type="SMART" id="SM00028">
    <property type="entry name" value="TPR"/>
    <property type="match status" value="4"/>
</dbReference>
<feature type="coiled-coil region" evidence="4">
    <location>
        <begin position="215"/>
        <end position="263"/>
    </location>
</feature>
<dbReference type="Gene3D" id="1.25.40.10">
    <property type="entry name" value="Tetratricopeptide repeat domain"/>
    <property type="match status" value="2"/>
</dbReference>
<evidence type="ECO:0008006" key="8">
    <source>
        <dbReference type="Google" id="ProtNLM"/>
    </source>
</evidence>
<evidence type="ECO:0000256" key="4">
    <source>
        <dbReference type="SAM" id="Coils"/>
    </source>
</evidence>
<dbReference type="OrthoDB" id="2148418at2759"/>
<dbReference type="GeneID" id="14903621"/>
<dbReference type="Pfam" id="PF13424">
    <property type="entry name" value="TPR_12"/>
    <property type="match status" value="1"/>
</dbReference>
<dbReference type="InterPro" id="IPR011990">
    <property type="entry name" value="TPR-like_helical_dom_sf"/>
</dbReference>
<dbReference type="EMBL" id="GL984353">
    <property type="protein sequence ID" value="EGR27559.1"/>
    <property type="molecule type" value="Genomic_DNA"/>
</dbReference>
<evidence type="ECO:0000256" key="3">
    <source>
        <dbReference type="PROSITE-ProRule" id="PRU00339"/>
    </source>
</evidence>
<keyword evidence="2 3" id="KW-0802">TPR repeat</keyword>
<protein>
    <recommendedName>
        <fullName evidence="8">Tetratricopeptide repeat protein</fullName>
    </recommendedName>
</protein>
<dbReference type="Pfam" id="PF13181">
    <property type="entry name" value="TPR_8"/>
    <property type="match status" value="1"/>
</dbReference>
<feature type="region of interest" description="Disordered" evidence="5">
    <location>
        <begin position="328"/>
        <end position="352"/>
    </location>
</feature>
<keyword evidence="4" id="KW-0175">Coiled coil</keyword>
<evidence type="ECO:0000313" key="7">
    <source>
        <dbReference type="Proteomes" id="UP000008983"/>
    </source>
</evidence>
<dbReference type="PANTHER" id="PTHR45641:SF19">
    <property type="entry name" value="NEPHROCYSTIN-3"/>
    <property type="match status" value="1"/>
</dbReference>
<dbReference type="InterPro" id="IPR019734">
    <property type="entry name" value="TPR_rpt"/>
</dbReference>
<gene>
    <name evidence="6" type="ORF">IMG5_194220</name>
</gene>
<dbReference type="RefSeq" id="XP_004025011.1">
    <property type="nucleotide sequence ID" value="XM_004024962.1"/>
</dbReference>
<dbReference type="OMA" id="QEFLKCW"/>
<evidence type="ECO:0000256" key="1">
    <source>
        <dbReference type="ARBA" id="ARBA00022737"/>
    </source>
</evidence>
<dbReference type="PROSITE" id="PS50005">
    <property type="entry name" value="TPR"/>
    <property type="match status" value="2"/>
</dbReference>
<feature type="repeat" description="TPR" evidence="3">
    <location>
        <begin position="95"/>
        <end position="128"/>
    </location>
</feature>
<dbReference type="InParanoid" id="G0R4Q3"/>
<reference evidence="6 7" key="1">
    <citation type="submission" date="2011-07" db="EMBL/GenBank/DDBJ databases">
        <authorList>
            <person name="Coyne R."/>
            <person name="Brami D."/>
            <person name="Johnson J."/>
            <person name="Hostetler J."/>
            <person name="Hannick L."/>
            <person name="Clark T."/>
            <person name="Cassidy-Hanley D."/>
            <person name="Inman J."/>
        </authorList>
    </citation>
    <scope>NUCLEOTIDE SEQUENCE [LARGE SCALE GENOMIC DNA]</scope>
    <source>
        <strain evidence="6 7">G5</strain>
    </source>
</reference>
<evidence type="ECO:0000256" key="5">
    <source>
        <dbReference type="SAM" id="MobiDB-lite"/>
    </source>
</evidence>
<proteinExistence type="predicted"/>
<dbReference type="STRING" id="857967.G0R4Q3"/>
<name>G0R4Q3_ICHMU</name>
<keyword evidence="7" id="KW-1185">Reference proteome</keyword>
<evidence type="ECO:0000313" key="6">
    <source>
        <dbReference type="EMBL" id="EGR27559.1"/>
    </source>
</evidence>
<keyword evidence="1" id="KW-0677">Repeat</keyword>
<dbReference type="eggNOG" id="ENOG502R6RA">
    <property type="taxonomic scope" value="Eukaryota"/>
</dbReference>
<sequence>MDLIREKLAQLEEKSLQLQKQGKYGESLDTLEEAFNLKINAYGENSEEVIKTSEKLCELCNLIAMVCLTRERFDACFEFLKKAKVLCQNSPNFKAVTYNNMACYYRRTGKIRTALDYLNKALQIEITQEKSQSLADTHLNLCAVLSQLGKHESALEHVLMSIVLLQEEYIQNIGRNINNNNQNTNFNNEEYKEFNDRIAVLAIAFHNLGVELEFLKRYEEAIQTYKKAVKFSIENLGENHNLVENLKNVLAQAEKQIQQQQENQIKRKIIKGNTTSIRINKATGIYGPKDQEQKRATTTYTIQNQKQNNINKSPKTSLRPLTSNYATNKYQSQKNDNIKQFSENSINDVSPE</sequence>
<organism evidence="6 7">
    <name type="scientific">Ichthyophthirius multifiliis</name>
    <name type="common">White spot disease agent</name>
    <name type="synonym">Ich</name>
    <dbReference type="NCBI Taxonomy" id="5932"/>
    <lineage>
        <taxon>Eukaryota</taxon>
        <taxon>Sar</taxon>
        <taxon>Alveolata</taxon>
        <taxon>Ciliophora</taxon>
        <taxon>Intramacronucleata</taxon>
        <taxon>Oligohymenophorea</taxon>
        <taxon>Hymenostomatida</taxon>
        <taxon>Ophryoglenina</taxon>
        <taxon>Ichthyophthirius</taxon>
    </lineage>
</organism>
<feature type="repeat" description="TPR" evidence="3">
    <location>
        <begin position="202"/>
        <end position="235"/>
    </location>
</feature>